<dbReference type="RefSeq" id="WP_107864052.1">
    <property type="nucleotide sequence ID" value="NZ_QAON01000001.1"/>
</dbReference>
<accession>A0A2T5J3E9</accession>
<evidence type="ECO:0000313" key="9">
    <source>
        <dbReference type="Proteomes" id="UP000244223"/>
    </source>
</evidence>
<dbReference type="GO" id="GO:0016787">
    <property type="term" value="F:hydrolase activity"/>
    <property type="evidence" value="ECO:0007669"/>
    <property type="project" value="UniProtKB-KW"/>
</dbReference>
<evidence type="ECO:0000256" key="1">
    <source>
        <dbReference type="ARBA" id="ARBA00001968"/>
    </source>
</evidence>
<comment type="cofactor">
    <cofactor evidence="1">
        <name>a divalent metal cation</name>
        <dbReference type="ChEBI" id="CHEBI:60240"/>
    </cofactor>
</comment>
<evidence type="ECO:0000259" key="6">
    <source>
        <dbReference type="Pfam" id="PF03755"/>
    </source>
</evidence>
<feature type="domain" description="Endoribonuclease YicC-like N-terminal" evidence="6">
    <location>
        <begin position="2"/>
        <end position="154"/>
    </location>
</feature>
<dbReference type="Pfam" id="PF03755">
    <property type="entry name" value="YicC-like_N"/>
    <property type="match status" value="1"/>
</dbReference>
<dbReference type="AlphaFoldDB" id="A0A2T5J3E9"/>
<name>A0A2T5J3E9_9GAMM</name>
<proteinExistence type="inferred from homology"/>
<dbReference type="GO" id="GO:0004521">
    <property type="term" value="F:RNA endonuclease activity"/>
    <property type="evidence" value="ECO:0007669"/>
    <property type="project" value="InterPro"/>
</dbReference>
<feature type="domain" description="Endoribonuclease YicC-like C-terminal" evidence="7">
    <location>
        <begin position="171"/>
        <end position="288"/>
    </location>
</feature>
<keyword evidence="4" id="KW-0378">Hydrolase</keyword>
<dbReference type="PANTHER" id="PTHR30636">
    <property type="entry name" value="UPF0701 PROTEIN YICC"/>
    <property type="match status" value="1"/>
</dbReference>
<comment type="similarity">
    <text evidence="5">Belongs to the YicC/YloC family.</text>
</comment>
<keyword evidence="2" id="KW-0540">Nuclease</keyword>
<dbReference type="Proteomes" id="UP000244223">
    <property type="component" value="Unassembled WGS sequence"/>
</dbReference>
<protein>
    <submittedName>
        <fullName evidence="8">Uncharacterized protein (TIGR00255 family)</fullName>
    </submittedName>
</protein>
<reference evidence="8 9" key="1">
    <citation type="submission" date="2018-04" db="EMBL/GenBank/DDBJ databases">
        <title>Genomic Encyclopedia of Archaeal and Bacterial Type Strains, Phase II (KMG-II): from individual species to whole genera.</title>
        <authorList>
            <person name="Goeker M."/>
        </authorList>
    </citation>
    <scope>NUCLEOTIDE SEQUENCE [LARGE SCALE GENOMIC DNA]</scope>
    <source>
        <strain evidence="8 9">DSM 5822</strain>
    </source>
</reference>
<dbReference type="InterPro" id="IPR013551">
    <property type="entry name" value="YicC-like_C"/>
</dbReference>
<evidence type="ECO:0000256" key="3">
    <source>
        <dbReference type="ARBA" id="ARBA00022759"/>
    </source>
</evidence>
<dbReference type="InterPro" id="IPR013527">
    <property type="entry name" value="YicC-like_N"/>
</dbReference>
<evidence type="ECO:0000256" key="5">
    <source>
        <dbReference type="ARBA" id="ARBA00035648"/>
    </source>
</evidence>
<dbReference type="EMBL" id="QAON01000001">
    <property type="protein sequence ID" value="PTQ91023.1"/>
    <property type="molecule type" value="Genomic_DNA"/>
</dbReference>
<comment type="caution">
    <text evidence="8">The sequence shown here is derived from an EMBL/GenBank/DDBJ whole genome shotgun (WGS) entry which is preliminary data.</text>
</comment>
<evidence type="ECO:0000256" key="4">
    <source>
        <dbReference type="ARBA" id="ARBA00022801"/>
    </source>
</evidence>
<evidence type="ECO:0000259" key="7">
    <source>
        <dbReference type="Pfam" id="PF08340"/>
    </source>
</evidence>
<sequence length="288" mass="32822">MMYSMTAFAHRELRGDFGLLVCEIRSVNHRYLEPNLRLADIIRDLETPLREKLRQQLSRGKVDIWVRHEAAENHPSGIHINQDLAARLVEAASQIDQLARHAAPLNAADILRIPGVVCATPPNQQAVSTAALSLFEQTLQEFVAMRQREGEAIRQLLNQRLSAIEEECAKVRQRMPLIIEHYRLRLNVRLQEIKAELSADRLEQEMVLFAHKIDVAEELDRLNAHVLEIRRVLQLGGAIGRKLDFLMQELNREANTLGSKSVSADSSLSSVELKVLIEQMREQIQNVE</sequence>
<keyword evidence="3" id="KW-0255">Endonuclease</keyword>
<evidence type="ECO:0000256" key="2">
    <source>
        <dbReference type="ARBA" id="ARBA00022722"/>
    </source>
</evidence>
<gene>
    <name evidence="8" type="ORF">C8N29_10195</name>
</gene>
<dbReference type="OrthoDB" id="9771229at2"/>
<dbReference type="Pfam" id="PF08340">
    <property type="entry name" value="YicC-like_C"/>
    <property type="match status" value="1"/>
</dbReference>
<dbReference type="NCBIfam" id="TIGR00255">
    <property type="entry name" value="YicC/YloC family endoribonuclease"/>
    <property type="match status" value="1"/>
</dbReference>
<dbReference type="InterPro" id="IPR005229">
    <property type="entry name" value="YicC/YloC-like"/>
</dbReference>
<keyword evidence="9" id="KW-1185">Reference proteome</keyword>
<organism evidence="8 9">
    <name type="scientific">Agitococcus lubricus</name>
    <dbReference type="NCBI Taxonomy" id="1077255"/>
    <lineage>
        <taxon>Bacteria</taxon>
        <taxon>Pseudomonadati</taxon>
        <taxon>Pseudomonadota</taxon>
        <taxon>Gammaproteobacteria</taxon>
        <taxon>Moraxellales</taxon>
        <taxon>Moraxellaceae</taxon>
        <taxon>Agitococcus</taxon>
    </lineage>
</organism>
<dbReference type="PANTHER" id="PTHR30636:SF3">
    <property type="entry name" value="UPF0701 PROTEIN YICC"/>
    <property type="match status" value="1"/>
</dbReference>
<evidence type="ECO:0000313" key="8">
    <source>
        <dbReference type="EMBL" id="PTQ91023.1"/>
    </source>
</evidence>